<dbReference type="OrthoDB" id="408702at2759"/>
<dbReference type="Proteomes" id="UP000664132">
    <property type="component" value="Unassembled WGS sequence"/>
</dbReference>
<evidence type="ECO:0000313" key="9">
    <source>
        <dbReference type="EMBL" id="KAG4416342.1"/>
    </source>
</evidence>
<evidence type="ECO:0000259" key="8">
    <source>
        <dbReference type="Pfam" id="PF20684"/>
    </source>
</evidence>
<feature type="transmembrane region" description="Helical" evidence="7">
    <location>
        <begin position="6"/>
        <end position="26"/>
    </location>
</feature>
<dbReference type="PANTHER" id="PTHR33048">
    <property type="entry name" value="PTH11-LIKE INTEGRAL MEMBRANE PROTEIN (AFU_ORTHOLOGUE AFUA_5G11245)"/>
    <property type="match status" value="1"/>
</dbReference>
<evidence type="ECO:0000256" key="7">
    <source>
        <dbReference type="SAM" id="Phobius"/>
    </source>
</evidence>
<keyword evidence="2 7" id="KW-0812">Transmembrane</keyword>
<dbReference type="EMBL" id="JAFJYH010000189">
    <property type="protein sequence ID" value="KAG4416342.1"/>
    <property type="molecule type" value="Genomic_DNA"/>
</dbReference>
<feature type="domain" description="Rhodopsin" evidence="8">
    <location>
        <begin position="18"/>
        <end position="255"/>
    </location>
</feature>
<feature type="transmembrane region" description="Helical" evidence="7">
    <location>
        <begin position="231"/>
        <end position="251"/>
    </location>
</feature>
<dbReference type="InterPro" id="IPR052337">
    <property type="entry name" value="SAT4-like"/>
</dbReference>
<keyword evidence="4 7" id="KW-0472">Membrane</keyword>
<reference evidence="9" key="1">
    <citation type="submission" date="2021-02" db="EMBL/GenBank/DDBJ databases">
        <title>Genome sequence Cadophora malorum strain M34.</title>
        <authorList>
            <person name="Stefanovic E."/>
            <person name="Vu D."/>
            <person name="Scully C."/>
            <person name="Dijksterhuis J."/>
            <person name="Roader J."/>
            <person name="Houbraken J."/>
        </authorList>
    </citation>
    <scope>NUCLEOTIDE SEQUENCE</scope>
    <source>
        <strain evidence="9">M34</strain>
    </source>
</reference>
<feature type="transmembrane region" description="Helical" evidence="7">
    <location>
        <begin position="74"/>
        <end position="100"/>
    </location>
</feature>
<feature type="transmembrane region" description="Helical" evidence="7">
    <location>
        <begin position="112"/>
        <end position="134"/>
    </location>
</feature>
<evidence type="ECO:0000256" key="1">
    <source>
        <dbReference type="ARBA" id="ARBA00004141"/>
    </source>
</evidence>
<evidence type="ECO:0000256" key="5">
    <source>
        <dbReference type="ARBA" id="ARBA00038359"/>
    </source>
</evidence>
<keyword evidence="10" id="KW-1185">Reference proteome</keyword>
<keyword evidence="3 7" id="KW-1133">Transmembrane helix</keyword>
<evidence type="ECO:0000256" key="6">
    <source>
        <dbReference type="SAM" id="MobiDB-lite"/>
    </source>
</evidence>
<evidence type="ECO:0000256" key="2">
    <source>
        <dbReference type="ARBA" id="ARBA00022692"/>
    </source>
</evidence>
<dbReference type="PANTHER" id="PTHR33048:SF131">
    <property type="entry name" value="INTEGRAL MEMBRANE PROTEIN"/>
    <property type="match status" value="1"/>
</dbReference>
<feature type="region of interest" description="Disordered" evidence="6">
    <location>
        <begin position="326"/>
        <end position="352"/>
    </location>
</feature>
<organism evidence="9 10">
    <name type="scientific">Cadophora malorum</name>
    <dbReference type="NCBI Taxonomy" id="108018"/>
    <lineage>
        <taxon>Eukaryota</taxon>
        <taxon>Fungi</taxon>
        <taxon>Dikarya</taxon>
        <taxon>Ascomycota</taxon>
        <taxon>Pezizomycotina</taxon>
        <taxon>Leotiomycetes</taxon>
        <taxon>Helotiales</taxon>
        <taxon>Ploettnerulaceae</taxon>
        <taxon>Cadophora</taxon>
    </lineage>
</organism>
<proteinExistence type="inferred from homology"/>
<evidence type="ECO:0000313" key="10">
    <source>
        <dbReference type="Proteomes" id="UP000664132"/>
    </source>
</evidence>
<dbReference type="AlphaFoldDB" id="A0A8H7TC11"/>
<dbReference type="Pfam" id="PF20684">
    <property type="entry name" value="Fung_rhodopsin"/>
    <property type="match status" value="1"/>
</dbReference>
<protein>
    <recommendedName>
        <fullName evidence="8">Rhodopsin domain-containing protein</fullName>
    </recommendedName>
</protein>
<feature type="transmembrane region" description="Helical" evidence="7">
    <location>
        <begin position="164"/>
        <end position="182"/>
    </location>
</feature>
<dbReference type="GO" id="GO:0016020">
    <property type="term" value="C:membrane"/>
    <property type="evidence" value="ECO:0007669"/>
    <property type="project" value="UniProtKB-SubCell"/>
</dbReference>
<feature type="region of interest" description="Disordered" evidence="6">
    <location>
        <begin position="267"/>
        <end position="293"/>
    </location>
</feature>
<sequence length="352" mass="39295">MIGLFIAVIIFTSILVILRLASKLFIKKQLAAEDYIAALAQCMSIVSNTFTIRFTELGFGKHLYSLKDGAMKAIFLRFYIGENIYVAVLGLIKISILFFYLRIFQHEHRFRLAVYFTVLFIALGTTTISILTIFQCHPVPYFWDKDIRGGTCIDINALAYANSGLSIVQDLLIIVLPIRVVWMMNLDRKKKWSVAFMFALGGFGCIISIIRLQSLLIFGTSIDPSWDYVPVTIWTVVELAVAIICSCLPALRTLIIHIYPRFASSFARSPGNSESTGNSSVNSRTRLRGRRDSTASVGMGAYLMGDVHIECGRLDIKWEGEGEVRHVEDANPNSNSGIGEGSSARRGRRSLI</sequence>
<comment type="caution">
    <text evidence="9">The sequence shown here is derived from an EMBL/GenBank/DDBJ whole genome shotgun (WGS) entry which is preliminary data.</text>
</comment>
<feature type="transmembrane region" description="Helical" evidence="7">
    <location>
        <begin position="35"/>
        <end position="54"/>
    </location>
</feature>
<feature type="transmembrane region" description="Helical" evidence="7">
    <location>
        <begin position="194"/>
        <end position="219"/>
    </location>
</feature>
<dbReference type="InterPro" id="IPR049326">
    <property type="entry name" value="Rhodopsin_dom_fungi"/>
</dbReference>
<name>A0A8H7TC11_9HELO</name>
<evidence type="ECO:0000256" key="3">
    <source>
        <dbReference type="ARBA" id="ARBA00022989"/>
    </source>
</evidence>
<accession>A0A8H7TC11</accession>
<feature type="compositionally biased region" description="Polar residues" evidence="6">
    <location>
        <begin position="267"/>
        <end position="284"/>
    </location>
</feature>
<gene>
    <name evidence="9" type="ORF">IFR04_010504</name>
</gene>
<comment type="similarity">
    <text evidence="5">Belongs to the SAT4 family.</text>
</comment>
<evidence type="ECO:0000256" key="4">
    <source>
        <dbReference type="ARBA" id="ARBA00023136"/>
    </source>
</evidence>
<comment type="subcellular location">
    <subcellularLocation>
        <location evidence="1">Membrane</location>
        <topology evidence="1">Multi-pass membrane protein</topology>
    </subcellularLocation>
</comment>